<keyword evidence="1" id="KW-0472">Membrane</keyword>
<dbReference type="EMBL" id="FOBB01000002">
    <property type="protein sequence ID" value="SEL69443.1"/>
    <property type="molecule type" value="Genomic_DNA"/>
</dbReference>
<dbReference type="RefSeq" id="WP_089910921.1">
    <property type="nucleotide sequence ID" value="NZ_FOBB01000002.1"/>
</dbReference>
<dbReference type="STRING" id="573321.SAMN04488505_102872"/>
<dbReference type="Proteomes" id="UP000198984">
    <property type="component" value="Unassembled WGS sequence"/>
</dbReference>
<organism evidence="3 4">
    <name type="scientific">Chitinophaga rupis</name>
    <dbReference type="NCBI Taxonomy" id="573321"/>
    <lineage>
        <taxon>Bacteria</taxon>
        <taxon>Pseudomonadati</taxon>
        <taxon>Bacteroidota</taxon>
        <taxon>Chitinophagia</taxon>
        <taxon>Chitinophagales</taxon>
        <taxon>Chitinophagaceae</taxon>
        <taxon>Chitinophaga</taxon>
    </lineage>
</organism>
<gene>
    <name evidence="3" type="ORF">SAMN04488505_102872</name>
</gene>
<dbReference type="InterPro" id="IPR018677">
    <property type="entry name" value="DUF2157"/>
</dbReference>
<reference evidence="3 4" key="1">
    <citation type="submission" date="2016-10" db="EMBL/GenBank/DDBJ databases">
        <authorList>
            <person name="de Groot N.N."/>
        </authorList>
    </citation>
    <scope>NUCLEOTIDE SEQUENCE [LARGE SCALE GENOMIC DNA]</scope>
    <source>
        <strain evidence="3 4">DSM 21039</strain>
    </source>
</reference>
<proteinExistence type="predicted"/>
<accession>A0A1H7SAC5</accession>
<keyword evidence="1" id="KW-1133">Transmembrane helix</keyword>
<feature type="transmembrane region" description="Helical" evidence="1">
    <location>
        <begin position="186"/>
        <end position="204"/>
    </location>
</feature>
<feature type="transmembrane region" description="Helical" evidence="1">
    <location>
        <begin position="296"/>
        <end position="317"/>
    </location>
</feature>
<dbReference type="AlphaFoldDB" id="A0A1H7SAC5"/>
<feature type="transmembrane region" description="Helical" evidence="1">
    <location>
        <begin position="40"/>
        <end position="58"/>
    </location>
</feature>
<feature type="transmembrane region" description="Helical" evidence="1">
    <location>
        <begin position="155"/>
        <end position="174"/>
    </location>
</feature>
<feature type="transmembrane region" description="Helical" evidence="1">
    <location>
        <begin position="240"/>
        <end position="256"/>
    </location>
</feature>
<feature type="transmembrane region" description="Helical" evidence="1">
    <location>
        <begin position="105"/>
        <end position="125"/>
    </location>
</feature>
<feature type="domain" description="DUF2157" evidence="2">
    <location>
        <begin position="8"/>
        <end position="152"/>
    </location>
</feature>
<name>A0A1H7SAC5_9BACT</name>
<protein>
    <submittedName>
        <fullName evidence="3">Predicted membrane protein</fullName>
    </submittedName>
</protein>
<sequence length="329" mass="37224">MHPHTFERLHAEGLISESSVEKVKAVSANKLFSLHWELKTVLYLGVLLLSTGLGILVYKNIDTIGHQVILLFIAAVSAGCFYYCNKRKQPFSFSKVPAPDALPDYLLLLGCLTFVSFIAYIQFQYAIFGDHLRLAGFIPLVVLFFCAYYFDHLGVLSLAITNLAAWMGIVVTPLRILRENDFNSETLIYTGIVLGVLLIAAGELSRYRNIKAHFRFTYVNIGAHVLFISLLAGMFHFEHLFYLFIMAVMGTALYFYKQALKDHSFYFMLILTLYSYIALSYLVIRLLMLAQDIDLGAVYLILFYFIGSGVGLILFLINLNKKIKQNAGI</sequence>
<feature type="transmembrane region" description="Helical" evidence="1">
    <location>
        <begin position="265"/>
        <end position="284"/>
    </location>
</feature>
<evidence type="ECO:0000259" key="2">
    <source>
        <dbReference type="Pfam" id="PF09925"/>
    </source>
</evidence>
<feature type="transmembrane region" description="Helical" evidence="1">
    <location>
        <begin position="131"/>
        <end position="150"/>
    </location>
</feature>
<feature type="transmembrane region" description="Helical" evidence="1">
    <location>
        <begin position="64"/>
        <end position="84"/>
    </location>
</feature>
<dbReference type="Pfam" id="PF09925">
    <property type="entry name" value="DUF2157"/>
    <property type="match status" value="1"/>
</dbReference>
<evidence type="ECO:0000313" key="3">
    <source>
        <dbReference type="EMBL" id="SEL69443.1"/>
    </source>
</evidence>
<keyword evidence="4" id="KW-1185">Reference proteome</keyword>
<keyword evidence="1" id="KW-0812">Transmembrane</keyword>
<evidence type="ECO:0000256" key="1">
    <source>
        <dbReference type="SAM" id="Phobius"/>
    </source>
</evidence>
<feature type="transmembrane region" description="Helical" evidence="1">
    <location>
        <begin position="216"/>
        <end position="234"/>
    </location>
</feature>
<evidence type="ECO:0000313" key="4">
    <source>
        <dbReference type="Proteomes" id="UP000198984"/>
    </source>
</evidence>
<dbReference type="OrthoDB" id="650263at2"/>